<protein>
    <submittedName>
        <fullName evidence="1">Uncharacterized protein</fullName>
    </submittedName>
</protein>
<name>A0A195B890_9HYME</name>
<sequence length="79" mass="8960">MRPSTRPANYCATLLPILHGSVASRLRLSPTASFYPKIALRSRRDRLTIDQCTRGSGRKQQVVELNLTTSEILVFYHET</sequence>
<reference evidence="1 2" key="1">
    <citation type="submission" date="2015-09" db="EMBL/GenBank/DDBJ databases">
        <title>Atta colombica WGS genome.</title>
        <authorList>
            <person name="Nygaard S."/>
            <person name="Hu H."/>
            <person name="Boomsma J."/>
            <person name="Zhang G."/>
        </authorList>
    </citation>
    <scope>NUCLEOTIDE SEQUENCE [LARGE SCALE GENOMIC DNA]</scope>
    <source>
        <strain evidence="1">Treedump-2</strain>
        <tissue evidence="1">Whole body</tissue>
    </source>
</reference>
<dbReference type="Proteomes" id="UP000078540">
    <property type="component" value="Unassembled WGS sequence"/>
</dbReference>
<organism evidence="1 2">
    <name type="scientific">Atta colombica</name>
    <dbReference type="NCBI Taxonomy" id="520822"/>
    <lineage>
        <taxon>Eukaryota</taxon>
        <taxon>Metazoa</taxon>
        <taxon>Ecdysozoa</taxon>
        <taxon>Arthropoda</taxon>
        <taxon>Hexapoda</taxon>
        <taxon>Insecta</taxon>
        <taxon>Pterygota</taxon>
        <taxon>Neoptera</taxon>
        <taxon>Endopterygota</taxon>
        <taxon>Hymenoptera</taxon>
        <taxon>Apocrita</taxon>
        <taxon>Aculeata</taxon>
        <taxon>Formicoidea</taxon>
        <taxon>Formicidae</taxon>
        <taxon>Myrmicinae</taxon>
        <taxon>Atta</taxon>
    </lineage>
</organism>
<evidence type="ECO:0000313" key="2">
    <source>
        <dbReference type="Proteomes" id="UP000078540"/>
    </source>
</evidence>
<gene>
    <name evidence="1" type="ORF">ALC53_08917</name>
</gene>
<dbReference type="EMBL" id="KQ976558">
    <property type="protein sequence ID" value="KYM80748.1"/>
    <property type="molecule type" value="Genomic_DNA"/>
</dbReference>
<accession>A0A195B890</accession>
<dbReference type="AlphaFoldDB" id="A0A195B890"/>
<keyword evidence="2" id="KW-1185">Reference proteome</keyword>
<evidence type="ECO:0000313" key="1">
    <source>
        <dbReference type="EMBL" id="KYM80748.1"/>
    </source>
</evidence>
<proteinExistence type="predicted"/>